<keyword evidence="3" id="KW-1185">Reference proteome</keyword>
<sequence length="147" mass="16885">MPGSTVITKLHEQKFEGVYVYPAPLKKGFLDSCRRFVCLDGCFLKGAFKGQILVAVDFDGDNGIYPVVWGVVVVENIDSRIWFVRLLKEDLGMDREPDSWVLMTDQQKGLEIAIKNELPDAEYRLCDKHLHANWSKRFLGKMLKDMM</sequence>
<feature type="domain" description="MULE transposase" evidence="1">
    <location>
        <begin position="37"/>
        <end position="133"/>
    </location>
</feature>
<name>A0AAV3R5Z5_LITER</name>
<dbReference type="Pfam" id="PF10551">
    <property type="entry name" value="MULE"/>
    <property type="match status" value="1"/>
</dbReference>
<accession>A0AAV3R5Z5</accession>
<comment type="caution">
    <text evidence="2">The sequence shown here is derived from an EMBL/GenBank/DDBJ whole genome shotgun (WGS) entry which is preliminary data.</text>
</comment>
<dbReference type="AlphaFoldDB" id="A0AAV3R5Z5"/>
<dbReference type="PANTHER" id="PTHR31973">
    <property type="entry name" value="POLYPROTEIN, PUTATIVE-RELATED"/>
    <property type="match status" value="1"/>
</dbReference>
<proteinExistence type="predicted"/>
<evidence type="ECO:0000313" key="2">
    <source>
        <dbReference type="EMBL" id="GAA0171279.1"/>
    </source>
</evidence>
<reference evidence="2 3" key="1">
    <citation type="submission" date="2024-01" db="EMBL/GenBank/DDBJ databases">
        <title>The complete chloroplast genome sequence of Lithospermum erythrorhizon: insights into the phylogenetic relationship among Boraginaceae species and the maternal lineages of purple gromwells.</title>
        <authorList>
            <person name="Okada T."/>
            <person name="Watanabe K."/>
        </authorList>
    </citation>
    <scope>NUCLEOTIDE SEQUENCE [LARGE SCALE GENOMIC DNA]</scope>
</reference>
<dbReference type="EMBL" id="BAABME010007606">
    <property type="protein sequence ID" value="GAA0171279.1"/>
    <property type="molecule type" value="Genomic_DNA"/>
</dbReference>
<evidence type="ECO:0000313" key="3">
    <source>
        <dbReference type="Proteomes" id="UP001454036"/>
    </source>
</evidence>
<protein>
    <recommendedName>
        <fullName evidence="1">MULE transposase domain-containing protein</fullName>
    </recommendedName>
</protein>
<dbReference type="Proteomes" id="UP001454036">
    <property type="component" value="Unassembled WGS sequence"/>
</dbReference>
<organism evidence="2 3">
    <name type="scientific">Lithospermum erythrorhizon</name>
    <name type="common">Purple gromwell</name>
    <name type="synonym">Lithospermum officinale var. erythrorhizon</name>
    <dbReference type="NCBI Taxonomy" id="34254"/>
    <lineage>
        <taxon>Eukaryota</taxon>
        <taxon>Viridiplantae</taxon>
        <taxon>Streptophyta</taxon>
        <taxon>Embryophyta</taxon>
        <taxon>Tracheophyta</taxon>
        <taxon>Spermatophyta</taxon>
        <taxon>Magnoliopsida</taxon>
        <taxon>eudicotyledons</taxon>
        <taxon>Gunneridae</taxon>
        <taxon>Pentapetalae</taxon>
        <taxon>asterids</taxon>
        <taxon>lamiids</taxon>
        <taxon>Boraginales</taxon>
        <taxon>Boraginaceae</taxon>
        <taxon>Boraginoideae</taxon>
        <taxon>Lithospermeae</taxon>
        <taxon>Lithospermum</taxon>
    </lineage>
</organism>
<dbReference type="InterPro" id="IPR018289">
    <property type="entry name" value="MULE_transposase_dom"/>
</dbReference>
<dbReference type="PANTHER" id="PTHR31973:SF197">
    <property type="entry name" value="SWIM-TYPE DOMAIN-CONTAINING PROTEIN"/>
    <property type="match status" value="1"/>
</dbReference>
<gene>
    <name evidence="2" type="ORF">LIER_25351</name>
</gene>
<evidence type="ECO:0000259" key="1">
    <source>
        <dbReference type="Pfam" id="PF10551"/>
    </source>
</evidence>